<evidence type="ECO:0000256" key="6">
    <source>
        <dbReference type="ARBA" id="ARBA00023008"/>
    </source>
</evidence>
<evidence type="ECO:0000313" key="15">
    <source>
        <dbReference type="Proteomes" id="UP000326799"/>
    </source>
</evidence>
<feature type="active site" description="Proton acceptor" evidence="7">
    <location>
        <position position="435"/>
    </location>
</feature>
<feature type="domain" description="Copper amine oxidase catalytic" evidence="11">
    <location>
        <begin position="362"/>
        <end position="762"/>
    </location>
</feature>
<dbReference type="GO" id="GO:0009308">
    <property type="term" value="P:amine metabolic process"/>
    <property type="evidence" value="ECO:0007669"/>
    <property type="project" value="UniProtKB-UniRule"/>
</dbReference>
<dbReference type="GO" id="GO:0005507">
    <property type="term" value="F:copper ion binding"/>
    <property type="evidence" value="ECO:0007669"/>
    <property type="project" value="InterPro"/>
</dbReference>
<evidence type="ECO:0000256" key="5">
    <source>
        <dbReference type="ARBA" id="ARBA00023002"/>
    </source>
</evidence>
<dbReference type="InterPro" id="IPR015798">
    <property type="entry name" value="Cu_amine_oxidase_C"/>
</dbReference>
<keyword evidence="6 9" id="KW-0186">Copper</keyword>
<dbReference type="SUPFAM" id="SSF54416">
    <property type="entry name" value="Amine oxidase N-terminal region"/>
    <property type="match status" value="2"/>
</dbReference>
<feature type="domain" description="DUF1965" evidence="13">
    <location>
        <begin position="284"/>
        <end position="350"/>
    </location>
</feature>
<evidence type="ECO:0000256" key="1">
    <source>
        <dbReference type="ARBA" id="ARBA00001935"/>
    </source>
</evidence>
<dbReference type="InterPro" id="IPR016182">
    <property type="entry name" value="Cu_amine_oxidase_N-reg"/>
</dbReference>
<keyword evidence="4 7" id="KW-0801">TPQ</keyword>
<dbReference type="GO" id="GO:0005886">
    <property type="term" value="C:plasma membrane"/>
    <property type="evidence" value="ECO:0007669"/>
    <property type="project" value="TreeGrafter"/>
</dbReference>
<dbReference type="Gene3D" id="3.10.450.40">
    <property type="match status" value="2"/>
</dbReference>
<evidence type="ECO:0000259" key="13">
    <source>
        <dbReference type="Pfam" id="PF09248"/>
    </source>
</evidence>
<dbReference type="PANTHER" id="PTHR10638:SF20">
    <property type="entry name" value="AMINE OXIDASE"/>
    <property type="match status" value="1"/>
</dbReference>
<comment type="similarity">
    <text evidence="2 9">Belongs to the copper/topaquinone oxidase family.</text>
</comment>
<dbReference type="InterPro" id="IPR036460">
    <property type="entry name" value="Cu_amine_oxidase_C_sf"/>
</dbReference>
<evidence type="ECO:0000259" key="11">
    <source>
        <dbReference type="Pfam" id="PF01179"/>
    </source>
</evidence>
<protein>
    <recommendedName>
        <fullName evidence="9">Amine oxidase</fullName>
        <ecNumber evidence="9">1.4.3.-</ecNumber>
    </recommendedName>
</protein>
<evidence type="ECO:0000256" key="4">
    <source>
        <dbReference type="ARBA" id="ARBA00022772"/>
    </source>
</evidence>
<evidence type="ECO:0000256" key="8">
    <source>
        <dbReference type="PIRSR" id="PIRSR600269-51"/>
    </source>
</evidence>
<evidence type="ECO:0000256" key="2">
    <source>
        <dbReference type="ARBA" id="ARBA00007983"/>
    </source>
</evidence>
<evidence type="ECO:0000256" key="10">
    <source>
        <dbReference type="SAM" id="MobiDB-lite"/>
    </source>
</evidence>
<dbReference type="SUPFAM" id="SSF49998">
    <property type="entry name" value="Amine oxidase catalytic domain"/>
    <property type="match status" value="1"/>
</dbReference>
<dbReference type="InterPro" id="IPR000269">
    <property type="entry name" value="Cu_amine_oxidase"/>
</dbReference>
<name>A0A5N6F9N3_9EURO</name>
<keyword evidence="15" id="KW-1185">Reference proteome</keyword>
<evidence type="ECO:0000313" key="14">
    <source>
        <dbReference type="EMBL" id="KAB8225805.1"/>
    </source>
</evidence>
<feature type="active site" description="Schiff-base intermediate with substrate; via topaquinone" evidence="7">
    <location>
        <position position="516"/>
    </location>
</feature>
<dbReference type="FunFam" id="3.10.450.40:FF:000018">
    <property type="entry name" value="Amine oxidase"/>
    <property type="match status" value="1"/>
</dbReference>
<evidence type="ECO:0000259" key="12">
    <source>
        <dbReference type="Pfam" id="PF02727"/>
    </source>
</evidence>
<dbReference type="Pfam" id="PF02727">
    <property type="entry name" value="Cu_amine_oxidN2"/>
    <property type="match status" value="1"/>
</dbReference>
<evidence type="ECO:0000256" key="3">
    <source>
        <dbReference type="ARBA" id="ARBA00022723"/>
    </source>
</evidence>
<reference evidence="14 15" key="1">
    <citation type="submission" date="2019-04" db="EMBL/GenBank/DDBJ databases">
        <title>Fungal friends and foes A comparative genomics study of 23 Aspergillus species from section Flavi.</title>
        <authorList>
            <consortium name="DOE Joint Genome Institute"/>
            <person name="Kjaerbolling I."/>
            <person name="Vesth T.C."/>
            <person name="Frisvad J.C."/>
            <person name="Nybo J.L."/>
            <person name="Theobald S."/>
            <person name="Kildgaard S."/>
            <person name="Petersen T.I."/>
            <person name="Kuo A."/>
            <person name="Sato A."/>
            <person name="Lyhne E.K."/>
            <person name="Kogle M.E."/>
            <person name="Wiebenga A."/>
            <person name="Kun R.S."/>
            <person name="Lubbers R.J."/>
            <person name="Makela M.R."/>
            <person name="Barry K."/>
            <person name="Chovatia M."/>
            <person name="Clum A."/>
            <person name="Daum C."/>
            <person name="Haridas S."/>
            <person name="He G."/>
            <person name="LaButti K."/>
            <person name="Lipzen A."/>
            <person name="Mondo S."/>
            <person name="Pangilinan J."/>
            <person name="Riley R."/>
            <person name="Salamov A."/>
            <person name="Simmons B.A."/>
            <person name="Magnuson J.K."/>
            <person name="Henrissat B."/>
            <person name="Mortensen U.H."/>
            <person name="Larsen T.O."/>
            <person name="De vries R.P."/>
            <person name="Grigoriev I.V."/>
            <person name="Machida M."/>
            <person name="Baker S.E."/>
            <person name="Andersen M.R."/>
        </authorList>
    </citation>
    <scope>NUCLEOTIDE SEQUENCE [LARGE SCALE GENOMIC DNA]</scope>
    <source>
        <strain evidence="14 15">CBS 126849</strain>
    </source>
</reference>
<dbReference type="Proteomes" id="UP000326799">
    <property type="component" value="Unassembled WGS sequence"/>
</dbReference>
<accession>A0A5N6F9N3</accession>
<dbReference type="InterPro" id="IPR015328">
    <property type="entry name" value="DUF1965"/>
</dbReference>
<dbReference type="AlphaFoldDB" id="A0A5N6F9N3"/>
<evidence type="ECO:0000256" key="7">
    <source>
        <dbReference type="PIRSR" id="PIRSR600269-50"/>
    </source>
</evidence>
<gene>
    <name evidence="14" type="ORF">BDV33DRAFT_230248</name>
</gene>
<feature type="domain" description="Copper amine oxidase N2-terminal" evidence="12">
    <location>
        <begin position="123"/>
        <end position="187"/>
    </location>
</feature>
<dbReference type="Pfam" id="PF09248">
    <property type="entry name" value="DUF1965"/>
    <property type="match status" value="1"/>
</dbReference>
<dbReference type="Pfam" id="PF01179">
    <property type="entry name" value="Cu_amine_oxid"/>
    <property type="match status" value="1"/>
</dbReference>
<comment type="cofactor">
    <cofactor evidence="1">
        <name>Cu cation</name>
        <dbReference type="ChEBI" id="CHEBI:23378"/>
    </cofactor>
</comment>
<keyword evidence="5 9" id="KW-0560">Oxidoreductase</keyword>
<feature type="region of interest" description="Disordered" evidence="10">
    <location>
        <begin position="50"/>
        <end position="69"/>
    </location>
</feature>
<dbReference type="Gene3D" id="2.70.98.20">
    <property type="entry name" value="Copper amine oxidase, catalytic domain"/>
    <property type="match status" value="1"/>
</dbReference>
<dbReference type="InterPro" id="IPR015800">
    <property type="entry name" value="Cu_amine_oxidase_N2"/>
</dbReference>
<dbReference type="PRINTS" id="PR00766">
    <property type="entry name" value="CUDAOXIDASE"/>
</dbReference>
<dbReference type="FunFam" id="3.10.450.40:FF:000028">
    <property type="entry name" value="Amine oxidase"/>
    <property type="match status" value="1"/>
</dbReference>
<dbReference type="PANTHER" id="PTHR10638">
    <property type="entry name" value="COPPER AMINE OXIDASE"/>
    <property type="match status" value="1"/>
</dbReference>
<dbReference type="FunFam" id="2.70.98.20:FF:000002">
    <property type="entry name" value="Amine oxidase"/>
    <property type="match status" value="1"/>
</dbReference>
<organism evidence="14 15">
    <name type="scientific">Aspergillus novoparasiticus</name>
    <dbReference type="NCBI Taxonomy" id="986946"/>
    <lineage>
        <taxon>Eukaryota</taxon>
        <taxon>Fungi</taxon>
        <taxon>Dikarya</taxon>
        <taxon>Ascomycota</taxon>
        <taxon>Pezizomycotina</taxon>
        <taxon>Eurotiomycetes</taxon>
        <taxon>Eurotiomycetidae</taxon>
        <taxon>Eurotiales</taxon>
        <taxon>Aspergillaceae</taxon>
        <taxon>Aspergillus</taxon>
        <taxon>Aspergillus subgen. Circumdati</taxon>
    </lineage>
</organism>
<dbReference type="EC" id="1.4.3.-" evidence="9"/>
<dbReference type="GO" id="GO:0008131">
    <property type="term" value="F:primary methylamine oxidase activity"/>
    <property type="evidence" value="ECO:0007669"/>
    <property type="project" value="InterPro"/>
</dbReference>
<proteinExistence type="inferred from homology"/>
<dbReference type="GO" id="GO:0048038">
    <property type="term" value="F:quinone binding"/>
    <property type="evidence" value="ECO:0007669"/>
    <property type="project" value="InterPro"/>
</dbReference>
<dbReference type="EMBL" id="ML733393">
    <property type="protein sequence ID" value="KAB8225805.1"/>
    <property type="molecule type" value="Genomic_DNA"/>
</dbReference>
<sequence length="829" mass="93303">MTLALDLVSQQPGFSASLDNMRLTISAAVLPSLLLLPCFIGDALAHPRPDPKAAWVRQGRGRKSSPRNLQVRSSMLSSSCVESNATVIKAPKHNVWEGLTDEETASVVKWLFHQAALNLTVTEDAGEWDNTMTSALVELMRPNKTDVLSYLDHQGPAPSRYAHVVLDNRATTDPHYADLLVGPLPITNQSTPAWTPLEYPYTRKTHGRVRNLDADYSTIYSEWLYKISASIADITLDMFNGTALGLDNDTLDIWGIDPLWQDDGRIIRWDTFWNMPTDEFDTGSILPLGLFFKSDVTGRDPSQWKLEGWLYNDIFYETTEAFRHAFFSPGFVKLKPNTEGPWAQTDQRGPILPQDKQQPPLMVAPSGARYSVDLDRKYVTWMDFSFYISFSRDTGVSVFDIRYKGQRVLYELGLQEALAHYAGNDPIQSSVAYLDSYYGFGPYAFELVKGYDCPAYATYLNSSFYVSETTHTHIDSLCVFEYDADYPIQRHSTSDYVSSTKNVYLTLRSVSTIGNYDYMTSYTFHMDGTIGVEVRASGYIQAAYYAHNEDFGYRIHDALSGSMHDHVLNFKADFDILGVNNSIELTTVAPVTRNFTWSGGRSRNTMTLERSILSSEDEGRFNWGPNGATMMHVINQDARNPYGEYRGYRVLPAAGTAHLTVQDSSNLAHAAHWAEYDIQVTRQHDHEPRAAHAYNSQDIHDPPVNFAEFFDGEPLNQTDLVVWLNLGMHHVPHTGDLPNTVFTTAHSGVQFTPLNYLAGDPSRQTVNMVRVNYANGSATAVKTFGQAEEVCTVPITGIEEELWRYQGDVVVRKFPYNPNDPYYEMEGDA</sequence>
<feature type="modified residue" description="2',4',5'-topaquinone" evidence="8">
    <location>
        <position position="516"/>
    </location>
</feature>
<keyword evidence="3 9" id="KW-0479">Metal-binding</keyword>
<comment type="PTM">
    <text evidence="8 9">Topaquinone (TPQ) is generated by copper-dependent autoxidation of a specific tyrosyl residue.</text>
</comment>
<evidence type="ECO:0000256" key="9">
    <source>
        <dbReference type="RuleBase" id="RU000672"/>
    </source>
</evidence>
<comment type="cofactor">
    <cofactor evidence="9">
        <name>Cu cation</name>
        <dbReference type="ChEBI" id="CHEBI:23378"/>
    </cofactor>
    <text evidence="9">Contains 1 topaquinone per subunit.</text>
</comment>